<organism evidence="1 2">
    <name type="scientific">Cinara cedri</name>
    <dbReference type="NCBI Taxonomy" id="506608"/>
    <lineage>
        <taxon>Eukaryota</taxon>
        <taxon>Metazoa</taxon>
        <taxon>Ecdysozoa</taxon>
        <taxon>Arthropoda</taxon>
        <taxon>Hexapoda</taxon>
        <taxon>Insecta</taxon>
        <taxon>Pterygota</taxon>
        <taxon>Neoptera</taxon>
        <taxon>Paraneoptera</taxon>
        <taxon>Hemiptera</taxon>
        <taxon>Sternorrhyncha</taxon>
        <taxon>Aphidomorpha</taxon>
        <taxon>Aphidoidea</taxon>
        <taxon>Aphididae</taxon>
        <taxon>Lachninae</taxon>
        <taxon>Cinara</taxon>
    </lineage>
</organism>
<evidence type="ECO:0000313" key="2">
    <source>
        <dbReference type="Proteomes" id="UP000325440"/>
    </source>
</evidence>
<sequence>MATYVRDQKLWTLNDRSTKISTIAINQIVILKKEKIFDTSNLLGNIKYWKIHCGHGVDELGRIKLDKESRIQIAEKNPHYTIKKECKIVALELIQSIKQIISGSKNSKDNSKLHKQVGCPK</sequence>
<gene>
    <name evidence="1" type="ORF">CINCED_3A017895</name>
</gene>
<accession>A0A5E4MG80</accession>
<keyword evidence="2" id="KW-1185">Reference proteome</keyword>
<evidence type="ECO:0000313" key="1">
    <source>
        <dbReference type="EMBL" id="VVC30457.1"/>
    </source>
</evidence>
<reference evidence="1 2" key="1">
    <citation type="submission" date="2019-08" db="EMBL/GenBank/DDBJ databases">
        <authorList>
            <person name="Alioto T."/>
            <person name="Alioto T."/>
            <person name="Gomez Garrido J."/>
        </authorList>
    </citation>
    <scope>NUCLEOTIDE SEQUENCE [LARGE SCALE GENOMIC DNA]</scope>
</reference>
<proteinExistence type="predicted"/>
<name>A0A5E4MG80_9HEMI</name>
<dbReference type="AlphaFoldDB" id="A0A5E4MG80"/>
<dbReference type="EMBL" id="CABPRJ010000517">
    <property type="protein sequence ID" value="VVC30457.1"/>
    <property type="molecule type" value="Genomic_DNA"/>
</dbReference>
<dbReference type="OrthoDB" id="6616500at2759"/>
<dbReference type="Proteomes" id="UP000325440">
    <property type="component" value="Unassembled WGS sequence"/>
</dbReference>
<protein>
    <submittedName>
        <fullName evidence="1">Uncharacterized protein</fullName>
    </submittedName>
</protein>